<organism evidence="3 4">
    <name type="scientific">Brachybacterium nesterenkovii</name>
    <dbReference type="NCBI Taxonomy" id="47847"/>
    <lineage>
        <taxon>Bacteria</taxon>
        <taxon>Bacillati</taxon>
        <taxon>Actinomycetota</taxon>
        <taxon>Actinomycetes</taxon>
        <taxon>Micrococcales</taxon>
        <taxon>Dermabacteraceae</taxon>
        <taxon>Brachybacterium</taxon>
    </lineage>
</organism>
<feature type="domain" description="Phosphotyrosine protein phosphatase I" evidence="2">
    <location>
        <begin position="12"/>
        <end position="140"/>
    </location>
</feature>
<accession>A0A1X6X128</accession>
<evidence type="ECO:0000259" key="2">
    <source>
        <dbReference type="SMART" id="SM00226"/>
    </source>
</evidence>
<name>A0A1X6X128_9MICO</name>
<evidence type="ECO:0000313" key="4">
    <source>
        <dbReference type="Proteomes" id="UP000195981"/>
    </source>
</evidence>
<dbReference type="AlphaFoldDB" id="A0A1X6X128"/>
<dbReference type="Gene3D" id="3.40.50.2300">
    <property type="match status" value="1"/>
</dbReference>
<protein>
    <submittedName>
        <fullName evidence="3">Arsenate reductase</fullName>
        <ecNumber evidence="3">1.20.4.1</ecNumber>
    </submittedName>
</protein>
<dbReference type="GO" id="GO:0008794">
    <property type="term" value="F:arsenate reductase (glutaredoxin) activity"/>
    <property type="evidence" value="ECO:0007669"/>
    <property type="project" value="UniProtKB-EC"/>
</dbReference>
<dbReference type="SUPFAM" id="SSF52788">
    <property type="entry name" value="Phosphotyrosine protein phosphatases I"/>
    <property type="match status" value="1"/>
</dbReference>
<reference evidence="3 4" key="1">
    <citation type="submission" date="2017-02" db="EMBL/GenBank/DDBJ databases">
        <authorList>
            <person name="Peterson S.W."/>
        </authorList>
    </citation>
    <scope>NUCLEOTIDE SEQUENCE [LARGE SCALE GENOMIC DNA]</scope>
    <source>
        <strain evidence="3 4">CIP104813</strain>
    </source>
</reference>
<dbReference type="EMBL" id="FWFG01000065">
    <property type="protein sequence ID" value="SLM92079.1"/>
    <property type="molecule type" value="Genomic_DNA"/>
</dbReference>
<dbReference type="EC" id="1.20.4.1" evidence="3"/>
<sequence>MTPDTAAPVVRPSVLFLCVKNGGKSQMAAALMRQVAGDAVTVLSAGTRPGDALNEASRAAVEEIGASFDGARPRPIDPAWLDRADRVVVLGTEAVIENTGAAPIEVWDTDEPSLRGIEGPERMRLIRDDILARVRALANELGVEDRGRAGN</sequence>
<gene>
    <name evidence="3" type="ORF">FM110_07525</name>
</gene>
<evidence type="ECO:0000256" key="1">
    <source>
        <dbReference type="ARBA" id="ARBA00022849"/>
    </source>
</evidence>
<dbReference type="PANTHER" id="PTHR43428">
    <property type="entry name" value="ARSENATE REDUCTASE"/>
    <property type="match status" value="1"/>
</dbReference>
<dbReference type="InterPro" id="IPR036196">
    <property type="entry name" value="Ptyr_pPase_sf"/>
</dbReference>
<proteinExistence type="predicted"/>
<dbReference type="InterPro" id="IPR023485">
    <property type="entry name" value="Ptyr_pPase"/>
</dbReference>
<dbReference type="Pfam" id="PF01451">
    <property type="entry name" value="LMWPc"/>
    <property type="match status" value="1"/>
</dbReference>
<keyword evidence="4" id="KW-1185">Reference proteome</keyword>
<keyword evidence="1" id="KW-0059">Arsenical resistance</keyword>
<dbReference type="OrthoDB" id="9799372at2"/>
<keyword evidence="3" id="KW-0560">Oxidoreductase</keyword>
<dbReference type="PANTHER" id="PTHR43428:SF1">
    <property type="entry name" value="ARSENATE REDUCTASE"/>
    <property type="match status" value="1"/>
</dbReference>
<evidence type="ECO:0000313" key="3">
    <source>
        <dbReference type="EMBL" id="SLM92079.1"/>
    </source>
</evidence>
<dbReference type="RefSeq" id="WP_087104157.1">
    <property type="nucleotide sequence ID" value="NZ_FWFG01000065.1"/>
</dbReference>
<dbReference type="SMART" id="SM00226">
    <property type="entry name" value="LMWPc"/>
    <property type="match status" value="1"/>
</dbReference>
<dbReference type="Proteomes" id="UP000195981">
    <property type="component" value="Unassembled WGS sequence"/>
</dbReference>
<dbReference type="GO" id="GO:0046685">
    <property type="term" value="P:response to arsenic-containing substance"/>
    <property type="evidence" value="ECO:0007669"/>
    <property type="project" value="UniProtKB-KW"/>
</dbReference>